<sequence>MKKKLLFLSFAFLFCLITLTGCSISFDVGGGKTVTNTEPLTIEAGATATEIAEEYLSATVTVMVEDNAGDSISFGSGVAVYAGGYIATNYHVIDSAINSNYFHLEVYLNGETTGYIAEILWYNQNLDLAIIRSDYYNIPFVKMADRWIDSTDNLRVLEQVITIGTPLDFGLQNTVSLGYISSTEHRYATSDTNLYEDLIQHSAPISNGNSGGPLFDMKGNLIGLNTLGASDKTSNGQQVDANSIYFAVPIYPIMEIIEDVANGTYETPKFGISGYDQFQAASMGISSFTESGFKITSVESTGASNGKLQVGDIVTKVTCEDGKTFVIEERNDFIYAILHSSVGDTVTVEYKRGNSTSSTTITLN</sequence>
<proteinExistence type="inferred from homology"/>
<reference evidence="6" key="1">
    <citation type="submission" date="2020-10" db="EMBL/GenBank/DDBJ databases">
        <authorList>
            <person name="Gilroy R."/>
        </authorList>
    </citation>
    <scope>NUCLEOTIDE SEQUENCE</scope>
    <source>
        <strain evidence="6">CHK186-9395</strain>
    </source>
</reference>
<dbReference type="Gene3D" id="2.40.10.10">
    <property type="entry name" value="Trypsin-like serine proteases"/>
    <property type="match status" value="2"/>
</dbReference>
<comment type="caution">
    <text evidence="6">The sequence shown here is derived from an EMBL/GenBank/DDBJ whole genome shotgun (WGS) entry which is preliminary data.</text>
</comment>
<keyword evidence="3" id="KW-0378">Hydrolase</keyword>
<feature type="chain" id="PRO_5039623448" evidence="4">
    <location>
        <begin position="21"/>
        <end position="364"/>
    </location>
</feature>
<dbReference type="AlphaFoldDB" id="A0A9D1SZG3"/>
<evidence type="ECO:0000313" key="7">
    <source>
        <dbReference type="Proteomes" id="UP000886861"/>
    </source>
</evidence>
<gene>
    <name evidence="6" type="ORF">IAA62_04130</name>
</gene>
<dbReference type="InterPro" id="IPR051201">
    <property type="entry name" value="Chloro_Bact_Ser_Proteases"/>
</dbReference>
<name>A0A9D1SZG3_9FIRM</name>
<evidence type="ECO:0000256" key="2">
    <source>
        <dbReference type="ARBA" id="ARBA00022670"/>
    </source>
</evidence>
<evidence type="ECO:0000256" key="3">
    <source>
        <dbReference type="ARBA" id="ARBA00022801"/>
    </source>
</evidence>
<dbReference type="Gene3D" id="2.30.42.10">
    <property type="match status" value="1"/>
</dbReference>
<dbReference type="PANTHER" id="PTHR43343:SF3">
    <property type="entry name" value="PROTEASE DO-LIKE 8, CHLOROPLASTIC"/>
    <property type="match status" value="1"/>
</dbReference>
<protein>
    <submittedName>
        <fullName evidence="6">Trypsin-like peptidase domain-containing protein</fullName>
    </submittedName>
</protein>
<comment type="similarity">
    <text evidence="1">Belongs to the peptidase S1C family.</text>
</comment>
<reference evidence="6" key="2">
    <citation type="journal article" date="2021" name="PeerJ">
        <title>Extensive microbial diversity within the chicken gut microbiome revealed by metagenomics and culture.</title>
        <authorList>
            <person name="Gilroy R."/>
            <person name="Ravi A."/>
            <person name="Getino M."/>
            <person name="Pursley I."/>
            <person name="Horton D.L."/>
            <person name="Alikhan N.F."/>
            <person name="Baker D."/>
            <person name="Gharbi K."/>
            <person name="Hall N."/>
            <person name="Watson M."/>
            <person name="Adriaenssens E.M."/>
            <person name="Foster-Nyarko E."/>
            <person name="Jarju S."/>
            <person name="Secka A."/>
            <person name="Antonio M."/>
            <person name="Oren A."/>
            <person name="Chaudhuri R.R."/>
            <person name="La Ragione R."/>
            <person name="Hildebrand F."/>
            <person name="Pallen M.J."/>
        </authorList>
    </citation>
    <scope>NUCLEOTIDE SEQUENCE</scope>
    <source>
        <strain evidence="6">CHK186-9395</strain>
    </source>
</reference>
<dbReference type="SUPFAM" id="SSF50494">
    <property type="entry name" value="Trypsin-like serine proteases"/>
    <property type="match status" value="1"/>
</dbReference>
<organism evidence="6 7">
    <name type="scientific">Candidatus Caccopulliclostridium gallistercoris</name>
    <dbReference type="NCBI Taxonomy" id="2840719"/>
    <lineage>
        <taxon>Bacteria</taxon>
        <taxon>Bacillati</taxon>
        <taxon>Bacillota</taxon>
        <taxon>Clostridia</taxon>
        <taxon>Candidatus Caccopulliclostridium</taxon>
    </lineage>
</organism>
<accession>A0A9D1SZG3</accession>
<evidence type="ECO:0000256" key="1">
    <source>
        <dbReference type="ARBA" id="ARBA00010541"/>
    </source>
</evidence>
<dbReference type="GO" id="GO:0004252">
    <property type="term" value="F:serine-type endopeptidase activity"/>
    <property type="evidence" value="ECO:0007669"/>
    <property type="project" value="InterPro"/>
</dbReference>
<feature type="domain" description="PDZ" evidence="5">
    <location>
        <begin position="289"/>
        <end position="363"/>
    </location>
</feature>
<feature type="signal peptide" evidence="4">
    <location>
        <begin position="1"/>
        <end position="20"/>
    </location>
</feature>
<dbReference type="InterPro" id="IPR009003">
    <property type="entry name" value="Peptidase_S1_PA"/>
</dbReference>
<dbReference type="GO" id="GO:0006508">
    <property type="term" value="P:proteolysis"/>
    <property type="evidence" value="ECO:0007669"/>
    <property type="project" value="UniProtKB-KW"/>
</dbReference>
<dbReference type="InterPro" id="IPR001940">
    <property type="entry name" value="Peptidase_S1C"/>
</dbReference>
<evidence type="ECO:0000259" key="5">
    <source>
        <dbReference type="Pfam" id="PF13180"/>
    </source>
</evidence>
<dbReference type="SUPFAM" id="SSF50156">
    <property type="entry name" value="PDZ domain-like"/>
    <property type="match status" value="1"/>
</dbReference>
<dbReference type="Pfam" id="PF13180">
    <property type="entry name" value="PDZ_2"/>
    <property type="match status" value="1"/>
</dbReference>
<dbReference type="InterPro" id="IPR001478">
    <property type="entry name" value="PDZ"/>
</dbReference>
<dbReference type="PANTHER" id="PTHR43343">
    <property type="entry name" value="PEPTIDASE S12"/>
    <property type="match status" value="1"/>
</dbReference>
<dbReference type="PRINTS" id="PR00834">
    <property type="entry name" value="PROTEASES2C"/>
</dbReference>
<keyword evidence="2" id="KW-0645">Protease</keyword>
<evidence type="ECO:0000313" key="6">
    <source>
        <dbReference type="EMBL" id="HIV01721.1"/>
    </source>
</evidence>
<dbReference type="Pfam" id="PF13365">
    <property type="entry name" value="Trypsin_2"/>
    <property type="match status" value="1"/>
</dbReference>
<dbReference type="InterPro" id="IPR043504">
    <property type="entry name" value="Peptidase_S1_PA_chymotrypsin"/>
</dbReference>
<evidence type="ECO:0000256" key="4">
    <source>
        <dbReference type="SAM" id="SignalP"/>
    </source>
</evidence>
<dbReference type="Proteomes" id="UP000886861">
    <property type="component" value="Unassembled WGS sequence"/>
</dbReference>
<keyword evidence="4" id="KW-0732">Signal</keyword>
<dbReference type="EMBL" id="DVOJ01000014">
    <property type="protein sequence ID" value="HIV01721.1"/>
    <property type="molecule type" value="Genomic_DNA"/>
</dbReference>
<dbReference type="InterPro" id="IPR036034">
    <property type="entry name" value="PDZ_sf"/>
</dbReference>
<dbReference type="PROSITE" id="PS51257">
    <property type="entry name" value="PROKAR_LIPOPROTEIN"/>
    <property type="match status" value="1"/>
</dbReference>